<protein>
    <recommendedName>
        <fullName evidence="5">Gamma-glutamyltransferase</fullName>
    </recommendedName>
</protein>
<proteinExistence type="predicted"/>
<dbReference type="Gene3D" id="1.10.246.130">
    <property type="match status" value="1"/>
</dbReference>
<sequence>MYVEDKKMSIRGGMAIAVPGELRGYAELHRFIGTLAALEGTLRGRNPSCQAWLPHGSAPLPNALRGRPEIKGPHLRTISDPETGELLQEGEMVKQEDLARTLEAVATYGPDYFYHGDFAQSIINEIQENGKFSTLPWSLLFPVGGMITLDDLANYKVEWAPPVRARFKGGLTLYSAPPPGSGAVLAFILGIMDQFRSSGRAALPDDVLTLHRFAEACKFAYAKRALLGGAKSIECDELVRHLTSPELAQRARSLIDDMQTFSRPEYYGFVNESQEQDHGTAHATFWGPDGDVIAVSSTVNY</sequence>
<dbReference type="OrthoDB" id="1081007at2759"/>
<dbReference type="Pfam" id="PF01019">
    <property type="entry name" value="G_glu_transpept"/>
    <property type="match status" value="1"/>
</dbReference>
<reference evidence="3 4" key="1">
    <citation type="journal article" date="2020" name="Cell">
        <title>Large-Scale Comparative Analyses of Tick Genomes Elucidate Their Genetic Diversity and Vector Capacities.</title>
        <authorList>
            <consortium name="Tick Genome and Microbiome Consortium (TIGMIC)"/>
            <person name="Jia N."/>
            <person name="Wang J."/>
            <person name="Shi W."/>
            <person name="Du L."/>
            <person name="Sun Y."/>
            <person name="Zhan W."/>
            <person name="Jiang J.F."/>
            <person name="Wang Q."/>
            <person name="Zhang B."/>
            <person name="Ji P."/>
            <person name="Bell-Sakyi L."/>
            <person name="Cui X.M."/>
            <person name="Yuan T.T."/>
            <person name="Jiang B.G."/>
            <person name="Yang W.F."/>
            <person name="Lam T.T."/>
            <person name="Chang Q.C."/>
            <person name="Ding S.J."/>
            <person name="Wang X.J."/>
            <person name="Zhu J.G."/>
            <person name="Ruan X.D."/>
            <person name="Zhao L."/>
            <person name="Wei J.T."/>
            <person name="Ye R.Z."/>
            <person name="Que T.C."/>
            <person name="Du C.H."/>
            <person name="Zhou Y.H."/>
            <person name="Cheng J.X."/>
            <person name="Dai P.F."/>
            <person name="Guo W.B."/>
            <person name="Han X.H."/>
            <person name="Huang E.J."/>
            <person name="Li L.F."/>
            <person name="Wei W."/>
            <person name="Gao Y.C."/>
            <person name="Liu J.Z."/>
            <person name="Shao H.Z."/>
            <person name="Wang X."/>
            <person name="Wang C.C."/>
            <person name="Yang T.C."/>
            <person name="Huo Q.B."/>
            <person name="Li W."/>
            <person name="Chen H.Y."/>
            <person name="Chen S.E."/>
            <person name="Zhou L.G."/>
            <person name="Ni X.B."/>
            <person name="Tian J.H."/>
            <person name="Sheng Y."/>
            <person name="Liu T."/>
            <person name="Pan Y.S."/>
            <person name="Xia L.Y."/>
            <person name="Li J."/>
            <person name="Zhao F."/>
            <person name="Cao W.C."/>
        </authorList>
    </citation>
    <scope>NUCLEOTIDE SEQUENCE [LARGE SCALE GENOMIC DNA]</scope>
    <source>
        <strain evidence="3">HaeL-2018</strain>
    </source>
</reference>
<dbReference type="Proteomes" id="UP000821853">
    <property type="component" value="Unassembled WGS sequence"/>
</dbReference>
<name>A0A9J6GS87_HAELO</name>
<dbReference type="VEuPathDB" id="VectorBase:HLOH_049903"/>
<organism evidence="3 4">
    <name type="scientific">Haemaphysalis longicornis</name>
    <name type="common">Bush tick</name>
    <dbReference type="NCBI Taxonomy" id="44386"/>
    <lineage>
        <taxon>Eukaryota</taxon>
        <taxon>Metazoa</taxon>
        <taxon>Ecdysozoa</taxon>
        <taxon>Arthropoda</taxon>
        <taxon>Chelicerata</taxon>
        <taxon>Arachnida</taxon>
        <taxon>Acari</taxon>
        <taxon>Parasitiformes</taxon>
        <taxon>Ixodida</taxon>
        <taxon>Ixodoidea</taxon>
        <taxon>Ixodidae</taxon>
        <taxon>Haemaphysalinae</taxon>
        <taxon>Haemaphysalis</taxon>
    </lineage>
</organism>
<dbReference type="InterPro" id="IPR000101">
    <property type="entry name" value="GGT_peptidase"/>
</dbReference>
<dbReference type="EMBL" id="JABSTR010000008">
    <property type="protein sequence ID" value="KAH9377359.1"/>
    <property type="molecule type" value="Genomic_DNA"/>
</dbReference>
<evidence type="ECO:0000256" key="2">
    <source>
        <dbReference type="PIRSR" id="PIRSR600101-2"/>
    </source>
</evidence>
<dbReference type="AlphaFoldDB" id="A0A9J6GS87"/>
<dbReference type="SUPFAM" id="SSF56235">
    <property type="entry name" value="N-terminal nucleophile aminohydrolases (Ntn hydrolases)"/>
    <property type="match status" value="1"/>
</dbReference>
<evidence type="ECO:0008006" key="5">
    <source>
        <dbReference type="Google" id="ProtNLM"/>
    </source>
</evidence>
<dbReference type="PANTHER" id="PTHR11686:SF9">
    <property type="entry name" value="RE13973P"/>
    <property type="match status" value="1"/>
</dbReference>
<evidence type="ECO:0000313" key="4">
    <source>
        <dbReference type="Proteomes" id="UP000821853"/>
    </source>
</evidence>
<dbReference type="GO" id="GO:0005886">
    <property type="term" value="C:plasma membrane"/>
    <property type="evidence" value="ECO:0007669"/>
    <property type="project" value="TreeGrafter"/>
</dbReference>
<accession>A0A9J6GS87</accession>
<dbReference type="OMA" id="RINDTKT"/>
<dbReference type="InterPro" id="IPR029055">
    <property type="entry name" value="Ntn_hydrolases_N"/>
</dbReference>
<comment type="caution">
    <text evidence="3">The sequence shown here is derived from an EMBL/GenBank/DDBJ whole genome shotgun (WGS) entry which is preliminary data.</text>
</comment>
<dbReference type="GO" id="GO:0036374">
    <property type="term" value="F:glutathione hydrolase activity"/>
    <property type="evidence" value="ECO:0007669"/>
    <property type="project" value="InterPro"/>
</dbReference>
<dbReference type="PRINTS" id="PR01210">
    <property type="entry name" value="GGTRANSPTASE"/>
</dbReference>
<evidence type="ECO:0000256" key="1">
    <source>
        <dbReference type="PIRSR" id="PIRSR600101-1"/>
    </source>
</evidence>
<feature type="binding site" evidence="2">
    <location>
        <begin position="298"/>
        <end position="300"/>
    </location>
    <ligand>
        <name>L-glutamate</name>
        <dbReference type="ChEBI" id="CHEBI:29985"/>
    </ligand>
</feature>
<dbReference type="PANTHER" id="PTHR11686">
    <property type="entry name" value="GAMMA GLUTAMYL TRANSPEPTIDASE"/>
    <property type="match status" value="1"/>
</dbReference>
<dbReference type="InterPro" id="IPR043138">
    <property type="entry name" value="GGT_lsub"/>
</dbReference>
<feature type="active site" description="Nucleophile" evidence="1">
    <location>
        <position position="280"/>
    </location>
</feature>
<dbReference type="GO" id="GO:0006751">
    <property type="term" value="P:glutathione catabolic process"/>
    <property type="evidence" value="ECO:0007669"/>
    <property type="project" value="InterPro"/>
</dbReference>
<gene>
    <name evidence="3" type="ORF">HPB48_021392</name>
</gene>
<keyword evidence="4" id="KW-1185">Reference proteome</keyword>
<dbReference type="FunFam" id="1.10.246.130:FF:000001">
    <property type="entry name" value="Gamma-glutamyltransferase 5 isoform 1"/>
    <property type="match status" value="1"/>
</dbReference>
<evidence type="ECO:0000313" key="3">
    <source>
        <dbReference type="EMBL" id="KAH9377359.1"/>
    </source>
</evidence>